<dbReference type="InterPro" id="IPR000055">
    <property type="entry name" value="Restrct_endonuc_typeI_TRD"/>
</dbReference>
<comment type="caution">
    <text evidence="2">The sequence shown here is derived from an EMBL/GenBank/DDBJ whole genome shotgun (WGS) entry which is preliminary data.</text>
</comment>
<dbReference type="EC" id="3.1.21.-" evidence="2"/>
<gene>
    <name evidence="2" type="ORF">KQI68_05215</name>
</gene>
<feature type="domain" description="Type I restriction modification DNA specificity" evidence="1">
    <location>
        <begin position="7"/>
        <end position="57"/>
    </location>
</feature>
<evidence type="ECO:0000313" key="2">
    <source>
        <dbReference type="EMBL" id="MBU5669240.1"/>
    </source>
</evidence>
<accession>A0ABS6FJ60</accession>
<evidence type="ECO:0000259" key="1">
    <source>
        <dbReference type="Pfam" id="PF01420"/>
    </source>
</evidence>
<protein>
    <submittedName>
        <fullName evidence="2">Restriction endonuclease subunit S</fullName>
        <ecNumber evidence="2">3.1.21.-</ecNumber>
    </submittedName>
</protein>
<dbReference type="Pfam" id="PF01420">
    <property type="entry name" value="Methylase_S"/>
    <property type="match status" value="1"/>
</dbReference>
<organism evidence="2 3">
    <name type="scientific">Peptoniphilus ovalis</name>
    <dbReference type="NCBI Taxonomy" id="2841503"/>
    <lineage>
        <taxon>Bacteria</taxon>
        <taxon>Bacillati</taxon>
        <taxon>Bacillota</taxon>
        <taxon>Tissierellia</taxon>
        <taxon>Tissierellales</taxon>
        <taxon>Peptoniphilaceae</taxon>
        <taxon>Peptoniphilus</taxon>
    </lineage>
</organism>
<keyword evidence="3" id="KW-1185">Reference proteome</keyword>
<dbReference type="EMBL" id="JAHLQO010000003">
    <property type="protein sequence ID" value="MBU5669240.1"/>
    <property type="molecule type" value="Genomic_DNA"/>
</dbReference>
<dbReference type="GO" id="GO:0004519">
    <property type="term" value="F:endonuclease activity"/>
    <property type="evidence" value="ECO:0007669"/>
    <property type="project" value="UniProtKB-KW"/>
</dbReference>
<keyword evidence="2" id="KW-0378">Hydrolase</keyword>
<keyword evidence="2" id="KW-0540">Nuclease</keyword>
<evidence type="ECO:0000313" key="3">
    <source>
        <dbReference type="Proteomes" id="UP000783742"/>
    </source>
</evidence>
<proteinExistence type="predicted"/>
<dbReference type="GO" id="GO:0016787">
    <property type="term" value="F:hydrolase activity"/>
    <property type="evidence" value="ECO:0007669"/>
    <property type="project" value="UniProtKB-KW"/>
</dbReference>
<name>A0ABS6FJ60_9FIRM</name>
<sequence>MKIDFNNWKTFLFTEVFIIEKGFYNKKPEESGNGTIPFLGATDKNNGITAHYTIDEIDSASKTGKLPNESLNKKYFLENQFV</sequence>
<dbReference type="RefSeq" id="WP_216549083.1">
    <property type="nucleotide sequence ID" value="NZ_JAHLQO010000003.1"/>
</dbReference>
<reference evidence="2 3" key="1">
    <citation type="submission" date="2021-06" db="EMBL/GenBank/DDBJ databases">
        <authorList>
            <person name="Sun Q."/>
            <person name="Li D."/>
        </authorList>
    </citation>
    <scope>NUCLEOTIDE SEQUENCE [LARGE SCALE GENOMIC DNA]</scope>
    <source>
        <strain evidence="2 3">MSJ-1</strain>
    </source>
</reference>
<dbReference type="Proteomes" id="UP000783742">
    <property type="component" value="Unassembled WGS sequence"/>
</dbReference>
<keyword evidence="2" id="KW-0255">Endonuclease</keyword>